<feature type="domain" description="Reverse transcriptase zinc-binding" evidence="1">
    <location>
        <begin position="4"/>
        <end position="53"/>
    </location>
</feature>
<organism evidence="2 3">
    <name type="scientific">Hibiscus sabdariffa</name>
    <name type="common">roselle</name>
    <dbReference type="NCBI Taxonomy" id="183260"/>
    <lineage>
        <taxon>Eukaryota</taxon>
        <taxon>Viridiplantae</taxon>
        <taxon>Streptophyta</taxon>
        <taxon>Embryophyta</taxon>
        <taxon>Tracheophyta</taxon>
        <taxon>Spermatophyta</taxon>
        <taxon>Magnoliopsida</taxon>
        <taxon>eudicotyledons</taxon>
        <taxon>Gunneridae</taxon>
        <taxon>Pentapetalae</taxon>
        <taxon>rosids</taxon>
        <taxon>malvids</taxon>
        <taxon>Malvales</taxon>
        <taxon>Malvaceae</taxon>
        <taxon>Malvoideae</taxon>
        <taxon>Hibiscus</taxon>
    </lineage>
</organism>
<dbReference type="Pfam" id="PF13966">
    <property type="entry name" value="zf-RVT"/>
    <property type="match status" value="1"/>
</dbReference>
<dbReference type="Proteomes" id="UP001472677">
    <property type="component" value="Unassembled WGS sequence"/>
</dbReference>
<accession>A0ABR2G2I9</accession>
<comment type="caution">
    <text evidence="2">The sequence shown here is derived from an EMBL/GenBank/DDBJ whole genome shotgun (WGS) entry which is preliminary data.</text>
</comment>
<evidence type="ECO:0000259" key="1">
    <source>
        <dbReference type="Pfam" id="PF13966"/>
    </source>
</evidence>
<reference evidence="2 3" key="1">
    <citation type="journal article" date="2024" name="G3 (Bethesda)">
        <title>Genome assembly of Hibiscus sabdariffa L. provides insights into metabolisms of medicinal natural products.</title>
        <authorList>
            <person name="Kim T."/>
        </authorList>
    </citation>
    <scope>NUCLEOTIDE SEQUENCE [LARGE SCALE GENOMIC DNA]</scope>
    <source>
        <strain evidence="2">TK-2024</strain>
        <tissue evidence="2">Old leaves</tissue>
    </source>
</reference>
<dbReference type="InterPro" id="IPR026960">
    <property type="entry name" value="RVT-Znf"/>
</dbReference>
<name>A0ABR2G2I9_9ROSI</name>
<dbReference type="EMBL" id="JBBPBM010000003">
    <property type="protein sequence ID" value="KAK8593208.1"/>
    <property type="molecule type" value="Genomic_DNA"/>
</dbReference>
<gene>
    <name evidence="2" type="ORF">V6N12_045292</name>
</gene>
<evidence type="ECO:0000313" key="3">
    <source>
        <dbReference type="Proteomes" id="UP001472677"/>
    </source>
</evidence>
<keyword evidence="3" id="KW-1185">Reference proteome</keyword>
<evidence type="ECO:0000313" key="2">
    <source>
        <dbReference type="EMBL" id="KAK8593208.1"/>
    </source>
</evidence>
<sequence length="116" mass="12495">MFSPPKVQTFEWHAGHDALPTDELFHKAEMGDGFCRFCPGVVETLSHTLRDCLDTTKALGLAGLCEWQLTIDGNPLDSYTKINSDGAYNQTSKSVGLGVVARDCCGLVLGGLAQPH</sequence>
<protein>
    <recommendedName>
        <fullName evidence="1">Reverse transcriptase zinc-binding domain-containing protein</fullName>
    </recommendedName>
</protein>
<proteinExistence type="predicted"/>